<dbReference type="CDD" id="cd00055">
    <property type="entry name" value="EGF_Lam"/>
    <property type="match status" value="1"/>
</dbReference>
<feature type="region of interest" description="Disordered" evidence="17">
    <location>
        <begin position="1362"/>
        <end position="1400"/>
    </location>
</feature>
<keyword evidence="8" id="KW-0812">Transmembrane</keyword>
<dbReference type="FunFam" id="2.20.100.10:FF:000080">
    <property type="entry name" value="SCO-spondin"/>
    <property type="match status" value="1"/>
</dbReference>
<feature type="region of interest" description="Disordered" evidence="17">
    <location>
        <begin position="142"/>
        <end position="193"/>
    </location>
</feature>
<feature type="domain" description="Thyroglobulin type-1" evidence="22">
    <location>
        <begin position="486"/>
        <end position="551"/>
    </location>
</feature>
<dbReference type="PROSITE" id="PS00022">
    <property type="entry name" value="EGF_1"/>
    <property type="match status" value="2"/>
</dbReference>
<evidence type="ECO:0000259" key="21">
    <source>
        <dbReference type="PROSITE" id="PS50279"/>
    </source>
</evidence>
<evidence type="ECO:0000259" key="23">
    <source>
        <dbReference type="PROSITE" id="PS51212"/>
    </source>
</evidence>
<dbReference type="PROSITE" id="PS01186">
    <property type="entry name" value="EGF_2"/>
    <property type="match status" value="3"/>
</dbReference>
<keyword evidence="10" id="KW-0677">Repeat</keyword>
<comment type="caution">
    <text evidence="25">The sequence shown here is derived from an EMBL/GenBank/DDBJ whole genome shotgun (WGS) entry which is preliminary data.</text>
</comment>
<feature type="compositionally biased region" description="Polar residues" evidence="17">
    <location>
        <begin position="175"/>
        <end position="185"/>
    </location>
</feature>
<comment type="caution">
    <text evidence="16">Lacks conserved residue(s) required for the propagation of feature annotation.</text>
</comment>
<dbReference type="SUPFAM" id="SSF82895">
    <property type="entry name" value="TSP-1 type 1 repeat"/>
    <property type="match status" value="12"/>
</dbReference>
<dbReference type="Pfam" id="PF01477">
    <property type="entry name" value="PLAT"/>
    <property type="match status" value="1"/>
</dbReference>
<dbReference type="SMART" id="SM00131">
    <property type="entry name" value="KU"/>
    <property type="match status" value="2"/>
</dbReference>
<dbReference type="SMART" id="SM00321">
    <property type="entry name" value="WSC"/>
    <property type="match status" value="1"/>
</dbReference>
<dbReference type="InterPro" id="IPR000884">
    <property type="entry name" value="TSP1_rpt"/>
</dbReference>
<dbReference type="CDD" id="cd00054">
    <property type="entry name" value="EGF_CA"/>
    <property type="match status" value="3"/>
</dbReference>
<feature type="region of interest" description="Disordered" evidence="17">
    <location>
        <begin position="557"/>
        <end position="582"/>
    </location>
</feature>
<feature type="domain" description="Thyroglobulin type-1" evidence="22">
    <location>
        <begin position="717"/>
        <end position="785"/>
    </location>
</feature>
<evidence type="ECO:0000256" key="15">
    <source>
        <dbReference type="ARBA" id="ARBA00023331"/>
    </source>
</evidence>
<dbReference type="SMART" id="SM00308">
    <property type="entry name" value="LH2"/>
    <property type="match status" value="1"/>
</dbReference>
<evidence type="ECO:0000256" key="16">
    <source>
        <dbReference type="PROSITE-ProRule" id="PRU00076"/>
    </source>
</evidence>
<feature type="domain" description="PLAT" evidence="20">
    <location>
        <begin position="6033"/>
        <end position="6152"/>
    </location>
</feature>
<evidence type="ECO:0000313" key="26">
    <source>
        <dbReference type="Proteomes" id="UP001249851"/>
    </source>
</evidence>
<keyword evidence="5" id="KW-0964">Secreted</keyword>
<dbReference type="CDD" id="cd00191">
    <property type="entry name" value="TY"/>
    <property type="match status" value="3"/>
</dbReference>
<feature type="domain" description="WSC" evidence="23">
    <location>
        <begin position="25"/>
        <end position="115"/>
    </location>
</feature>
<dbReference type="SMART" id="SM00209">
    <property type="entry name" value="TSP1"/>
    <property type="match status" value="13"/>
</dbReference>
<evidence type="ECO:0000256" key="1">
    <source>
        <dbReference type="ARBA" id="ARBA00004167"/>
    </source>
</evidence>
<dbReference type="InterPro" id="IPR036857">
    <property type="entry name" value="Thyroglobulin_1_sf"/>
</dbReference>
<dbReference type="PROSITE" id="PS50095">
    <property type="entry name" value="PLAT"/>
    <property type="match status" value="1"/>
</dbReference>
<keyword evidence="14 16" id="KW-1015">Disulfide bond</keyword>
<feature type="disulfide bond" evidence="16">
    <location>
        <begin position="2542"/>
        <end position="2552"/>
    </location>
</feature>
<dbReference type="SMART" id="SM00560">
    <property type="entry name" value="LamGL"/>
    <property type="match status" value="1"/>
</dbReference>
<evidence type="ECO:0000259" key="20">
    <source>
        <dbReference type="PROSITE" id="PS50095"/>
    </source>
</evidence>
<dbReference type="SUPFAM" id="SSF49899">
    <property type="entry name" value="Concanavalin A-like lectins/glucanases"/>
    <property type="match status" value="7"/>
</dbReference>
<dbReference type="InterPro" id="IPR002889">
    <property type="entry name" value="WSC_carb-bd"/>
</dbReference>
<evidence type="ECO:0000256" key="11">
    <source>
        <dbReference type="ARBA" id="ARBA00022900"/>
    </source>
</evidence>
<dbReference type="InterPro" id="IPR013320">
    <property type="entry name" value="ConA-like_dom_sf"/>
</dbReference>
<gene>
    <name evidence="25" type="ORF">P5673_024169</name>
</gene>
<evidence type="ECO:0000256" key="5">
    <source>
        <dbReference type="ARBA" id="ARBA00022525"/>
    </source>
</evidence>
<feature type="compositionally biased region" description="Polar residues" evidence="17">
    <location>
        <begin position="286"/>
        <end position="317"/>
    </location>
</feature>
<dbReference type="GO" id="GO:0016020">
    <property type="term" value="C:membrane"/>
    <property type="evidence" value="ECO:0007669"/>
    <property type="project" value="UniProtKB-SubCell"/>
</dbReference>
<feature type="domain" description="EGF-like" evidence="19">
    <location>
        <begin position="2538"/>
        <end position="2570"/>
    </location>
</feature>
<reference evidence="25" key="1">
    <citation type="journal article" date="2023" name="G3 (Bethesda)">
        <title>Whole genome assembly and annotation of the endangered Caribbean coral Acropora cervicornis.</title>
        <authorList>
            <person name="Selwyn J.D."/>
            <person name="Vollmer S.V."/>
        </authorList>
    </citation>
    <scope>NUCLEOTIDE SEQUENCE</scope>
    <source>
        <strain evidence="25">K2</strain>
    </source>
</reference>
<dbReference type="Gene3D" id="3.90.215.10">
    <property type="entry name" value="Gamma Fibrinogen, chain A, domain 1"/>
    <property type="match status" value="1"/>
</dbReference>
<dbReference type="InterPro" id="IPR001024">
    <property type="entry name" value="PLAT/LH2_dom"/>
</dbReference>
<dbReference type="Gene3D" id="2.60.60.20">
    <property type="entry name" value="PLAT/LH2 domain"/>
    <property type="match status" value="1"/>
</dbReference>
<evidence type="ECO:0000259" key="19">
    <source>
        <dbReference type="PROSITE" id="PS50026"/>
    </source>
</evidence>
<feature type="region of interest" description="Disordered" evidence="17">
    <location>
        <begin position="825"/>
        <end position="855"/>
    </location>
</feature>
<dbReference type="InterPro" id="IPR036392">
    <property type="entry name" value="PLAT/LH2_dom_sf"/>
</dbReference>
<dbReference type="CDD" id="cd00109">
    <property type="entry name" value="Kunitz-type"/>
    <property type="match status" value="2"/>
</dbReference>
<feature type="compositionally biased region" description="Pro residues" evidence="17">
    <location>
        <begin position="1055"/>
        <end position="1070"/>
    </location>
</feature>
<dbReference type="InterPro" id="IPR013032">
    <property type="entry name" value="EGF-like_CS"/>
</dbReference>
<dbReference type="SUPFAM" id="SSF56496">
    <property type="entry name" value="Fibrinogen C-terminal domain-like"/>
    <property type="match status" value="1"/>
</dbReference>
<evidence type="ECO:0000259" key="24">
    <source>
        <dbReference type="PROSITE" id="PS51406"/>
    </source>
</evidence>
<dbReference type="Pfam" id="PF00090">
    <property type="entry name" value="TSP_1"/>
    <property type="match status" value="13"/>
</dbReference>
<dbReference type="Gene3D" id="2.20.100.10">
    <property type="entry name" value="Thrombospondin type-1 (TSP1) repeat"/>
    <property type="match status" value="12"/>
</dbReference>
<feature type="chain" id="PRO_5042034711" evidence="18">
    <location>
        <begin position="19"/>
        <end position="6529"/>
    </location>
</feature>
<keyword evidence="26" id="KW-1185">Reference proteome</keyword>
<dbReference type="PROSITE" id="PS00484">
    <property type="entry name" value="THYROGLOBULIN_1_1"/>
    <property type="match status" value="3"/>
</dbReference>
<feature type="disulfide bond" evidence="16">
    <location>
        <begin position="6218"/>
        <end position="6227"/>
    </location>
</feature>
<feature type="compositionally biased region" description="Polar residues" evidence="17">
    <location>
        <begin position="332"/>
        <end position="399"/>
    </location>
</feature>
<dbReference type="Pfam" id="PF13385">
    <property type="entry name" value="Laminin_G_3"/>
    <property type="match status" value="1"/>
</dbReference>
<sequence length="6529" mass="713505">MGLTWVLLVLSILPVSLTKRSQDHDLHYIGCFKDSDPRDLPQRVHAPDLNARICVHKCKDLEFKYAGLQFSYLCFCGNTYGRYGELPEDKCSSECESKRDSFCGGHWSNSVYDTGYKPIHKQVKRDEVVLFDDVKQYNQRPEDRTLTVDVNPSEYSYIPHSQQESNTRTRRSTLYDPSTYESNPADTGVSPSIYGAERGQEQVATAYDQANTKNNNYFYDSTQLASSNSASENTTMYNAGNAYAESENKTDDFSKPYNNSELSAMSYNNSQVSTLPYYRPEGSYAPYNNSDASTNTYSSPEAYVSQSQYDQQSTNYESADVARLTGPPLNDDASNSAYSSYGQNTGDRSFYNSEQDAQNQTNSVKGTSEFNVSQENTTENTTDYYSNSAQLNDDQSADYTSLDQTQASSQTSSSDPTPYQAYAPYSYPSPSPAPYPSPYPAPSYAPYPAPYPAYAPYSYPVPAPYSPYSAASSTSAPAPVKESKNKTECQLERQMAKTMDDAFIPECTPEGDYSDVQCFEHEGFAKQCWCVTKDGQEMKGTRASDGEIPDCKAAGVSREAKKLEQQQDQKLKPPQLEKPPKATEVEVEVMVNNTEPGKSKTLCQKERDIALSPFITDIFVPLCDVAGNFVPLQCFENEQFGKQCWCVDSSGQEMKGTRTNDGTKPACGQVHADTSKVPTCHLGPYGCCNDNVTFAKGPNMEGCPSQETQRPFQSPVQSQCLKDQQSARKIGAADIFIPECDPSGLYKEVQCYNYPPNGKMNCWCVDQITGKELPGTRVIGGKPNCEVKIPAIPPSRQPAPPMYHVYCQITLYGCCPDNRTAAGGPNQEGCAPQTQPTTKPTPQPPTTPTTLPPKPTAIIVPTFPTGITIDILRNTGAKSLLSPQRLAPQSVHFKIEFTTKACASLLLGQVWYDQLTDKSLMYLRQLNKDIVSGITDIYKGVHPDFLSARLSGIRKVKNPYVPNTPYIINIFIVISFRKPVADPLATLRDHLLSKKSLHKRQVIPQSLHLIVPYNPGAKCPPRGYKPRPFPKPAPGQAPQTGTGKPVKPALSKPPVVKPPIPKPSKQPVPVKPTTLTKAPTQAPIAPPMADLISLHLSFDRHSGEEILDSSSQLNNGIATNVQITSLPQACGLVGIFSKGNVSFDGKAFSPKPSTAVTIAIWIKLTSVTGRQSLFDAIPEGYPLKAGVYHFEVIDGKVRWFTRDLDGKIVFNVTTDRVVVPPNVWTHLVGTYDKRQGLATIYVNTQVAAQGNGAGDLAQDWGARAGIGSHKGKRFLVGAVDEVYIYTTALSQGQLRQLACLCEDSEGFRHAKPGSWPLCMRGNNGTIATSKPQPPCVPCVLPPSCPVPLPCPARCPTPCPPVTSTTTTAPPPPTTIATTASPPPTTITTTASPPTTIATVPPVTTPGVQITSTSQPAVTVPKLPLTTSPPIQQTTRPPVRITLTTVPRPPVFTTPKPPVNGNYASWSAWKDCSATCGGGIQQRLRSCTNPVPKNGGKDCNDLGPALETKNCNSQPCPIDGGYGVWGAYTPCSASCGGGRQVRTRQCNNPTPQYSGKDCKWAFWEDFHHYVMAFIDGNYSEWSEFQTCSVTCDKGIQSRTRSCINPPPQHGGKNCSGFGLPVETKECRLRECPIDGGYSPFTNWSDCTETCGGGEQIRTRTCTNPTPQHFGKDCSKDGPDYEKRKCNTQKCPVDGGFTPFSNFSSCSKTCGGGTQSRLRSCSNPEPQFGGKNCSGNYKETRECNTQPCPIDGGYDEWGNYSECSLTCGGGNQMRMRTCTNPVPQNGGKPCMGVHSQTRECNTQACPVNGGYSPWSEFSACSATCGGGMQQRTRTCINPTPANGGKDCSQLGATYESQECGTKQCPINGGYTEWSSWSPCSATCGGGIMKKTRTCTNPSPQFSGTDCSDSGPELITTACNPQSCPVNGGYSPWSDWTPCTATCGGGESMRTRQCVDPSPEFGGKDCSSLGPSTETMICRKDPCPVNGGYSPWAEWSSCSVTCGDGVMNRVRKCSNPVPSNGGADCGALGEPTETKACFIKVCPSGSSSESGWSECSKTCGGGEKFKMINNVKQTLACNTLPCPVNGGFTPWSNWTECSASCGGGVSSRTRTCTNPIPMFGGASCADKAVETKECKAQLCPPPKIPIRSCREFFERCNSKSDGLYTIYLQKPNAAETANVFCDMTHDDGGWTLLVTSASNQGWSKDNVKTRNLADPSITNDYSILGEGDTIKAITVSPHFLYRLEAGERGTNGGIFVAPQNYSLTSSDCGLNGITILKKFGSWPEDDKGIGKRMPYLSADDKSLLSTSNCNSPTKYGTIVSEDPGFSPAHWITGDSENPGIIWYWIKESSTMLQDLSNEKPDPMCPSPVPGGYNEWSGWSTCSASCGGGNQVRTRNCTNPVPLNGGTDCSAIGGNLESKVCNPHACPGLMVNIRSGLRGHSAQRPVVEELKCASALVPTLLRRMEASRVWIRDWDLNWRRKCATFNLAQASVNHPAKMEAPVSTLNASAVKACMKEPIAKHCISEQKWDNNDDDKEEEEDDYHAICKVPCQNGGTCVKPNQCQCPVGYKSVTCSKPTCKPDCLNGGTCVNDRCVCAPGYLGAICNIVSPCNTGKPVGPCQIDVQQEVNKAPVNTKNSPCISFLQNLLAHCSYRNMSHFYSEANCQQICEPALCKRLWLSDKCVNSELRYYYDSNLKRCQPFKFGNCLGNENIYPTGVDCHSNCAGVMPTIMTPTGPGPKEPPIPASYYWYLLAFKKNQIYGVPPLVINGQARLLNMGFMLNDTWLSTTISSQDCLLNLDNCQKGFSIGIKLRIDMSLKYCKQPKYILDTGPSVKSQGVSLFIAGGMLVARVTSSKQFWQVQTSVGIDFWCYILITWHPNSGLQLYGNGNLKATLTASQSNPTAASVYAAKPNVAIGRALGQAPNQLCGLVYVSSIAIFKQFVTQQMASSIFGFFWKNIVSKQPLKDYFIKMKITNLSGKKILLVPGDNDPASGMPINANVIAMVTKDVPVVEPNAPALQFAVVDAETRKQFLLINGSQLITLRPVPNKNVIPINLLIGKPISNQIYYLVLRIVNMAGDDVALKTSDGDPKDGFVIRKKTIAVITKKVKSPLPVLFSASPKADETKTFFINYKPKLELKPIVTRDANAPVTLTLTKNAAPVTLYYISLRLANFGTQDVKITTSDSNPVQGFTVRARTIALITKNVTHRNPLTFWAKAADHSCVLNNQPSLVVIPEEKTGAWKVVNITDKCKEDVPPANPASSQRFSLLLQITNNAGVKITLMSSDAKPVSGEALDAGSMMTIAKVTQHMRSIKFLAVESATERRLLINGMDSVNVSPSKKQIVTPLIISGAYNGVEAGCEDLPEMLELITPVSALFVRLQKRIKPQNQRKKDLKNSGLNGDWNPDLCDAAMPPLSPSQYWSFFVISNGFIAGKASLRVNGNCQTVDGGLLLDGSTSYLSSHLSRQSALSNPGGFLNGFSFGLKLKFPAAVLNSDDVRYILDTGEKSVSSPGLSLYLLNKKMILEVATRDTRWKAETDVITDKWIYFVATWRLKNGLTIYINGKGMAQDKGGVGVQNMKNLQQHDNFFIGRNVGGTGALFSNFYIASLVVFNSYLEAPGVFSVSKYYSKDVVIQPAKLYSIALLVNNTEAEDIALLPSDSQPASGFFMKGHTCSRFVKKLRSPSAVKFRVWGTTTNKPFLLNGEREISIVPSDYEQDVTDVSVRMVKPGDDLSPPPLFYLTFLVENQAGATLKLITSDNDPPDGFKLEPEHSSVITKELVNPSDLSIHAVVPGAEKTLLVNGQPRIVVAPSKITGDPMVLRVTGKDGELTSDGGIVVNSPPVPSIYFWRLKTITPQNFIEGNPAFQVHGKVQAYDGGVSFDGQTGFLTTDMSATDCLMDPTLCNKGLSIGMNVMFDKSVNEYKDPRYLLDTGAQSSQTRGVSLYIKDGRLFFNLAISQKSWEVSAPLLFDKWIYLMGTWSETEGVSLYANDVLQASDAIGKVEASRQINAAQTNLCIGGRVPSVFGSDFAKFSMKSLAIFDETIPSAEAGTMAAFYRDYDGAGATTKFYIVLEVTNLSKKNFTLEASDRYPPQGFSVKSGTVARITKAVSRPSAVIFIARDVTTKEPLVINGLYNVSVTPSKSELQEAKLTITREGQSLSEPVVSAGPPVSPSYSWILSSLGDKIVPGNPPLACHGTLEPVLGGMSFDGAETSLSGTLPNTACVIDPDMCIDGFAVGMKLRFDELSLGSNKPQYVLDTGASDNYKGVCVFLQLNSLYFKIATSNAAYQTSIPIYANKWFYVMGDFSRKTGLQIYSDGELVDADKLGTIGTHGTFEKSLNFFVGSSVDHGSHGSFQMSSISTFKGRLSPKTISHTYSYFWRQGSEGEGRKYFMTLRFTNNIGEDALIFSSDNSLPNGMLVKKGSRLTVIKTLVSRLPINFVAIDKSTSARLYLNNAGKLKVMSSHSQDDINDVTLMISGVNNDQASGLSPAAIIPASPVNPFHSWSFMFKTHNKILGSPPLNVFGPSVIQGGGMLFDGASTFANAVLPKSDCLQDPGVCLNGFSVGMRLKLDQADMMYPVPKYIFDSGARSITTRGVSVYILSGNLFVELATAKKAWKKLLYITNRSEWMKGICLEWSRGRHFSPSLPGDRYLKLGSKSDLRAEISGSIVWYNALAPRPEVQAKVSPDDWLYASTSWKKEVGLKLYLDGIELTSDNQGKEVQRPLNVNKPNLCFGDDVKRTGQFAKFTIASFSTFNTFLSSTVMRSVYTFFSRRGVPSPASSMIKLSVKNLFDKDVQLLSSDKDPPQGLQILKKFTMEIRKESLAGEPLTFTAKSGAVSLLLNNQNSLTISPELTRRGSFSVVVSKEKTQGVGDQSTIGTYYVSVMVINKSGKDIVLDTNDNKILRGQKIKKGFIVKYIKSTQGNSPVIVKALDLASQKPLKINGKDSYKLLPTEVKGSPYKIEVSAPGMSSAGQQYYVSVRFKNMAGQDVFVKPSDHNPAQGWKVKKNFMVDITKGTMSAQPITLVAFADDSKHSPLALNGSLETTLTPHTTKSDKQVLIIGKQMTGIKKSEVPSSRRIIEKPPVYYVTLKVRNRAGKKSIIAPSYRGLNQGFHINTGSIIKITREFQSAEPLILKAFDPDSHSQMMINNRKSIIVKPAKLRDQVTDVVISPLNGPLGPEKHFITLLVHNKVGREIRVEPSRGRKGGYVVPRSGFLKVSMIFPKTSAAVEPVVFAAEDLETENNLEINGDVKKVSITPGEFPDEMINMTITAPAPGIKPVHSWSMLSVKDSRLPGGLPPSANKLPESSTISHVADSAATQKIPGNPDLITHGEMTLVDGGLAFDGHESYAVSQIASDDCIINPEMCNDGMSFGTKLKFDKISDEGHRRYIVDTGAHNKHMRGFSLFSERDNLVALVRSADREWKVESPLVQNDWVYVMVTWEKKEGMKMFYNAQLRVHDTIGKATSMTIVNPYKNNFVIGREVGNNGLFHSGKFDMASFTTFGGRLSQDDVNAAYIFFWSGLSAKIYYASLCVTNEVGRTVLLQPDKGNPKGFEIVPDSTLEVTLMSMSTDGAAIKPVYFMAKDKETDTNLRINDFDKPFPITPTDGRKPCKTLIVTVPPPKMRYKKMWSLHKVENGRLIGDDPVPEAHGAIVPLEGGLLLNGNDSWLDMGNFKGECLSNPDKCTAGLTFGVRLKLDDAASNYKDEPHYIVDSGGSSKESRGFTLFLKDSKLYAVVSVPDEVWRVESDFDFNAWQYVMVTWARENGLALYINGTEIARARGYMPQEGDHDKDSHTRLIVGRSAAGAPYGYTKMVTSSLVFFDTEVPAESAKDVFLYFSSNVDSSSSTRFVKVRFDNKAGIQVKVIPSKGQNKNEGYTVQPHMTLDLNFEEKGQQNDIPIEFKVDNPWSTGDKLLMNGQAGSFTVVPSPNKDDIKLVTITASCRESTVNQSVYYFFIKFTNNAGKDAEIAIPGTRKSNSIPSGKSLSLKFSRMASKPADFVALSKPFKEPLHLNNQPILNVKPDADADKIVPVTITNPPYYYTITTKTGAQYHAGTDGKVFVRLVGDKGSTDKMLLSSNIPSGTRHFKTGQLDSFRVAASDVGLITNLVLEMYNSGQASRKWFLDTISVKDMKGRRFEFPVRDWIDTKGLVAQRNLALSSNGFQDQPPKPSLKSHDCDKNCQHGGRCVQGQCICPLNYEGERCEKAACKPDCMNGGTCNNGTCECLPGYSGQSCRIGNLCALPADNGPCLSEIQDALSPSKKTGLTQACANYLSDLQNSCSIQTTSSNFGECGKICGNVDSICTNLWRNTKCGTEVLKYFFNSATNMCQPFKYYSCLGNENKFDSLEQCNEMCGQRKLLAWGWLDGPISDPAGLKPVVIDHCEGKDCKWQLRETCEAMCKTEPFREDPPPVCLHHEERPLAMMDLNVAKAYDFDFKYGKKSALDFCEDLAAIDQSMMQGPKTVVRRRRIIKRRKYPRFGFVPSLEDIKENELFQATENIVNEKKDLAAIHRERALSCGMSVKEEGRRHRHKRSSRK</sequence>
<dbReference type="PROSITE" id="PS50092">
    <property type="entry name" value="TSP1"/>
    <property type="match status" value="12"/>
</dbReference>
<dbReference type="FunFam" id="2.20.100.10:FF:000001">
    <property type="entry name" value="semaphorin-5A isoform X1"/>
    <property type="match status" value="8"/>
</dbReference>
<dbReference type="Gene3D" id="2.10.25.10">
    <property type="entry name" value="Laminin"/>
    <property type="match status" value="2"/>
</dbReference>
<evidence type="ECO:0000256" key="7">
    <source>
        <dbReference type="ARBA" id="ARBA00022690"/>
    </source>
</evidence>
<dbReference type="InterPro" id="IPR000742">
    <property type="entry name" value="EGF"/>
</dbReference>
<dbReference type="Pfam" id="PF00014">
    <property type="entry name" value="Kunitz_BPTI"/>
    <property type="match status" value="2"/>
</dbReference>
<dbReference type="NCBIfam" id="NF040941">
    <property type="entry name" value="GGGWT_bact"/>
    <property type="match status" value="1"/>
</dbReference>
<proteinExistence type="inferred from homology"/>
<evidence type="ECO:0000256" key="3">
    <source>
        <dbReference type="ARBA" id="ARBA00004613"/>
    </source>
</evidence>
<dbReference type="InterPro" id="IPR052065">
    <property type="entry name" value="Compl_asym_regulator"/>
</dbReference>
<dbReference type="Gene3D" id="4.10.800.10">
    <property type="entry name" value="Thyroglobulin type-1"/>
    <property type="match status" value="3"/>
</dbReference>
<evidence type="ECO:0000313" key="25">
    <source>
        <dbReference type="EMBL" id="KAK2554452.1"/>
    </source>
</evidence>
<evidence type="ECO:0000256" key="17">
    <source>
        <dbReference type="SAM" id="MobiDB-lite"/>
    </source>
</evidence>
<feature type="region of interest" description="Disordered" evidence="17">
    <location>
        <begin position="286"/>
        <end position="432"/>
    </location>
</feature>
<dbReference type="PROSITE" id="PS51212">
    <property type="entry name" value="WSC"/>
    <property type="match status" value="1"/>
</dbReference>
<dbReference type="PROSITE" id="PS50026">
    <property type="entry name" value="EGF_3"/>
    <property type="match status" value="2"/>
</dbReference>
<feature type="compositionally biased region" description="Low complexity" evidence="17">
    <location>
        <begin position="400"/>
        <end position="426"/>
    </location>
</feature>
<keyword evidence="12" id="KW-1133">Transmembrane helix</keyword>
<evidence type="ECO:0000256" key="13">
    <source>
        <dbReference type="ARBA" id="ARBA00023136"/>
    </source>
</evidence>
<feature type="region of interest" description="Disordered" evidence="17">
    <location>
        <begin position="1020"/>
        <end position="1070"/>
    </location>
</feature>
<comment type="similarity">
    <text evidence="4">Belongs to the venom Kunitz-type family. Sea anemone type 2 potassium channel toxin subfamily.</text>
</comment>
<dbReference type="Pfam" id="PF00086">
    <property type="entry name" value="Thyroglobulin_1"/>
    <property type="match status" value="3"/>
</dbReference>
<dbReference type="InterPro" id="IPR002181">
    <property type="entry name" value="Fibrinogen_a/b/g_C_dom"/>
</dbReference>
<feature type="signal peptide" evidence="18">
    <location>
        <begin position="1"/>
        <end position="18"/>
    </location>
</feature>
<feature type="compositionally biased region" description="Basic and acidic residues" evidence="17">
    <location>
        <begin position="558"/>
        <end position="571"/>
    </location>
</feature>
<organism evidence="25 26">
    <name type="scientific">Acropora cervicornis</name>
    <name type="common">Staghorn coral</name>
    <dbReference type="NCBI Taxonomy" id="6130"/>
    <lineage>
        <taxon>Eukaryota</taxon>
        <taxon>Metazoa</taxon>
        <taxon>Cnidaria</taxon>
        <taxon>Anthozoa</taxon>
        <taxon>Hexacorallia</taxon>
        <taxon>Scleractinia</taxon>
        <taxon>Astrocoeniina</taxon>
        <taxon>Acroporidae</taxon>
        <taxon>Acropora</taxon>
    </lineage>
</organism>
<evidence type="ECO:0000256" key="2">
    <source>
        <dbReference type="ARBA" id="ARBA00004532"/>
    </source>
</evidence>
<feature type="disulfide bond" evidence="16">
    <location>
        <begin position="2560"/>
        <end position="2569"/>
    </location>
</feature>
<dbReference type="SUPFAM" id="SSF49723">
    <property type="entry name" value="Lipase/lipooxygenase domain (PLAT/LH2 domain)"/>
    <property type="match status" value="1"/>
</dbReference>
<dbReference type="PROSITE" id="PS50279">
    <property type="entry name" value="BPTI_KUNITZ_2"/>
    <property type="match status" value="2"/>
</dbReference>
<dbReference type="InterPro" id="IPR036383">
    <property type="entry name" value="TSP1_rpt_sf"/>
</dbReference>
<dbReference type="InterPro" id="IPR036056">
    <property type="entry name" value="Fibrinogen-like_C"/>
</dbReference>
<dbReference type="Gene3D" id="4.10.410.10">
    <property type="entry name" value="Pancreatic trypsin inhibitor Kunitz domain"/>
    <property type="match status" value="2"/>
</dbReference>
<reference evidence="25" key="2">
    <citation type="journal article" date="2023" name="Science">
        <title>Genomic signatures of disease resistance in endangered staghorn corals.</title>
        <authorList>
            <person name="Vollmer S.V."/>
            <person name="Selwyn J.D."/>
            <person name="Despard B.A."/>
            <person name="Roesel C.L."/>
        </authorList>
    </citation>
    <scope>NUCLEOTIDE SEQUENCE</scope>
    <source>
        <strain evidence="25">K2</strain>
    </source>
</reference>
<accession>A0AAD9Q472</accession>
<dbReference type="SMART" id="SM00181">
    <property type="entry name" value="EGF"/>
    <property type="match status" value="4"/>
</dbReference>
<feature type="domain" description="Thyroglobulin type-1" evidence="22">
    <location>
        <begin position="600"/>
        <end position="667"/>
    </location>
</feature>
<keyword evidence="13" id="KW-0472">Membrane</keyword>
<keyword evidence="11" id="KW-0722">Serine protease inhibitor</keyword>
<dbReference type="SUPFAM" id="SSF57610">
    <property type="entry name" value="Thyroglobulin type-1 domain"/>
    <property type="match status" value="3"/>
</dbReference>
<evidence type="ECO:0000256" key="9">
    <source>
        <dbReference type="ARBA" id="ARBA00022729"/>
    </source>
</evidence>
<protein>
    <submittedName>
        <fullName evidence="25">Coadhesin</fullName>
    </submittedName>
</protein>
<feature type="disulfide bond" evidence="16">
    <location>
        <begin position="6201"/>
        <end position="6211"/>
    </location>
</feature>
<evidence type="ECO:0000256" key="6">
    <source>
        <dbReference type="ARBA" id="ARBA00022536"/>
    </source>
</evidence>
<keyword evidence="9 18" id="KW-0732">Signal</keyword>
<dbReference type="Gene3D" id="2.60.120.200">
    <property type="match status" value="6"/>
</dbReference>
<dbReference type="InterPro" id="IPR002223">
    <property type="entry name" value="Kunitz_BPTI"/>
</dbReference>
<dbReference type="PROSITE" id="PS51162">
    <property type="entry name" value="THYROGLOBULIN_1_2"/>
    <property type="match status" value="3"/>
</dbReference>
<evidence type="ECO:0000256" key="4">
    <source>
        <dbReference type="ARBA" id="ARBA00007226"/>
    </source>
</evidence>
<name>A0AAD9Q472_ACRCE</name>
<dbReference type="PROSITE" id="PS51406">
    <property type="entry name" value="FIBRINOGEN_C_2"/>
    <property type="match status" value="1"/>
</dbReference>
<dbReference type="Pfam" id="PF12661">
    <property type="entry name" value="hEGF"/>
    <property type="match status" value="3"/>
</dbReference>
<evidence type="ECO:0000259" key="22">
    <source>
        <dbReference type="PROSITE" id="PS51162"/>
    </source>
</evidence>
<feature type="compositionally biased region" description="Low complexity" evidence="17">
    <location>
        <begin position="1374"/>
        <end position="1400"/>
    </location>
</feature>
<evidence type="ECO:0000256" key="12">
    <source>
        <dbReference type="ARBA" id="ARBA00022989"/>
    </source>
</evidence>
<evidence type="ECO:0000256" key="8">
    <source>
        <dbReference type="ARBA" id="ARBA00022692"/>
    </source>
</evidence>
<evidence type="ECO:0000256" key="10">
    <source>
        <dbReference type="ARBA" id="ARBA00022737"/>
    </source>
</evidence>
<dbReference type="FunFam" id="2.20.100.10:FF:000007">
    <property type="entry name" value="Thrombospondin 1"/>
    <property type="match status" value="2"/>
</dbReference>
<dbReference type="InterPro" id="IPR002049">
    <property type="entry name" value="LE_dom"/>
</dbReference>
<feature type="domain" description="Fibrinogen C-terminal" evidence="24">
    <location>
        <begin position="2137"/>
        <end position="2189"/>
    </location>
</feature>
<feature type="domain" description="BPTI/Kunitz inhibitor" evidence="21">
    <location>
        <begin position="2669"/>
        <end position="2719"/>
    </location>
</feature>
<evidence type="ECO:0000256" key="14">
    <source>
        <dbReference type="ARBA" id="ARBA00023157"/>
    </source>
</evidence>
<comment type="subcellular location">
    <subcellularLocation>
        <location evidence="1">Membrane</location>
        <topology evidence="1">Single-pass membrane protein</topology>
    </subcellularLocation>
    <subcellularLocation>
        <location evidence="2">Nematocyst</location>
    </subcellularLocation>
    <subcellularLocation>
        <location evidence="3">Secreted</location>
    </subcellularLocation>
</comment>
<feature type="domain" description="EGF-like" evidence="19">
    <location>
        <begin position="6197"/>
        <end position="6228"/>
    </location>
</feature>
<dbReference type="InterPro" id="IPR000716">
    <property type="entry name" value="Thyroglobulin_1"/>
</dbReference>
<dbReference type="InterPro" id="IPR006558">
    <property type="entry name" value="LamG-like"/>
</dbReference>
<feature type="compositionally biased region" description="Polar residues" evidence="17">
    <location>
        <begin position="148"/>
        <end position="166"/>
    </location>
</feature>
<dbReference type="PANTHER" id="PTHR22906">
    <property type="entry name" value="PROPERDIN"/>
    <property type="match status" value="1"/>
</dbReference>
<keyword evidence="7" id="KW-0646">Protease inhibitor</keyword>
<feature type="compositionally biased region" description="Pro residues" evidence="17">
    <location>
        <begin position="839"/>
        <end position="855"/>
    </location>
</feature>
<keyword evidence="15" id="KW-0166">Nematocyst</keyword>
<dbReference type="InterPro" id="IPR014716">
    <property type="entry name" value="Fibrinogen_a/b/g_C_1"/>
</dbReference>
<dbReference type="GO" id="GO:0042151">
    <property type="term" value="C:nematocyst"/>
    <property type="evidence" value="ECO:0007669"/>
    <property type="project" value="UniProtKB-SubCell"/>
</dbReference>
<dbReference type="InterPro" id="IPR036880">
    <property type="entry name" value="Kunitz_BPTI_sf"/>
</dbReference>
<feature type="domain" description="BPTI/Kunitz inhibitor" evidence="21">
    <location>
        <begin position="6296"/>
        <end position="6346"/>
    </location>
</feature>
<keyword evidence="6 16" id="KW-0245">EGF-like domain</keyword>
<dbReference type="SMART" id="SM00211">
    <property type="entry name" value="TY"/>
    <property type="match status" value="3"/>
</dbReference>
<evidence type="ECO:0000256" key="18">
    <source>
        <dbReference type="SAM" id="SignalP"/>
    </source>
</evidence>
<dbReference type="SUPFAM" id="SSF57362">
    <property type="entry name" value="BPTI-like"/>
    <property type="match status" value="2"/>
</dbReference>
<dbReference type="PANTHER" id="PTHR22906:SF43">
    <property type="entry name" value="PROPERDIN"/>
    <property type="match status" value="1"/>
</dbReference>
<dbReference type="GO" id="GO:0004867">
    <property type="term" value="F:serine-type endopeptidase inhibitor activity"/>
    <property type="evidence" value="ECO:0007669"/>
    <property type="project" value="UniProtKB-KW"/>
</dbReference>
<dbReference type="EMBL" id="JARQWQ010000070">
    <property type="protein sequence ID" value="KAK2554452.1"/>
    <property type="molecule type" value="Genomic_DNA"/>
</dbReference>
<dbReference type="FunFam" id="2.20.100.10:FF:000002">
    <property type="entry name" value="Unc-5 netrin receptor C"/>
    <property type="match status" value="1"/>
</dbReference>
<dbReference type="Proteomes" id="UP001249851">
    <property type="component" value="Unassembled WGS sequence"/>
</dbReference>